<dbReference type="InterPro" id="IPR036097">
    <property type="entry name" value="HisK_dim/P_sf"/>
</dbReference>
<evidence type="ECO:0000259" key="11">
    <source>
        <dbReference type="PROSITE" id="PS50109"/>
    </source>
</evidence>
<dbReference type="PROSITE" id="PS50109">
    <property type="entry name" value="HIS_KIN"/>
    <property type="match status" value="1"/>
</dbReference>
<protein>
    <recommendedName>
        <fullName evidence="2">histidine kinase</fullName>
        <ecNumber evidence="2">2.7.13.3</ecNumber>
    </recommendedName>
</protein>
<feature type="transmembrane region" description="Helical" evidence="10">
    <location>
        <begin position="143"/>
        <end position="160"/>
    </location>
</feature>
<comment type="catalytic activity">
    <reaction evidence="1">
        <text>ATP + protein L-histidine = ADP + protein N-phospho-L-histidine.</text>
        <dbReference type="EC" id="2.7.13.3"/>
    </reaction>
</comment>
<keyword evidence="4" id="KW-0808">Transferase</keyword>
<organism evidence="12 13">
    <name type="scientific">Dokdonella ginsengisoli</name>
    <dbReference type="NCBI Taxonomy" id="363846"/>
    <lineage>
        <taxon>Bacteria</taxon>
        <taxon>Pseudomonadati</taxon>
        <taxon>Pseudomonadota</taxon>
        <taxon>Gammaproteobacteria</taxon>
        <taxon>Lysobacterales</taxon>
        <taxon>Rhodanobacteraceae</taxon>
        <taxon>Dokdonella</taxon>
    </lineage>
</organism>
<keyword evidence="8" id="KW-0902">Two-component regulatory system</keyword>
<accession>A0ABV9QSQ4</accession>
<keyword evidence="10" id="KW-0472">Membrane</keyword>
<keyword evidence="13" id="KW-1185">Reference proteome</keyword>
<evidence type="ECO:0000256" key="4">
    <source>
        <dbReference type="ARBA" id="ARBA00022679"/>
    </source>
</evidence>
<dbReference type="SUPFAM" id="SSF47384">
    <property type="entry name" value="Homodimeric domain of signal transducing histidine kinase"/>
    <property type="match status" value="1"/>
</dbReference>
<keyword evidence="5" id="KW-0547">Nucleotide-binding</keyword>
<gene>
    <name evidence="12" type="ORF">ACFO6Q_06025</name>
</gene>
<reference evidence="13" key="1">
    <citation type="journal article" date="2019" name="Int. J. Syst. Evol. Microbiol.">
        <title>The Global Catalogue of Microorganisms (GCM) 10K type strain sequencing project: providing services to taxonomists for standard genome sequencing and annotation.</title>
        <authorList>
            <consortium name="The Broad Institute Genomics Platform"/>
            <consortium name="The Broad Institute Genome Sequencing Center for Infectious Disease"/>
            <person name="Wu L."/>
            <person name="Ma J."/>
        </authorList>
    </citation>
    <scope>NUCLEOTIDE SEQUENCE [LARGE SCALE GENOMIC DNA]</scope>
    <source>
        <strain evidence="13">CCUG 30340</strain>
    </source>
</reference>
<keyword evidence="10" id="KW-1133">Transmembrane helix</keyword>
<dbReference type="Gene3D" id="3.30.565.10">
    <property type="entry name" value="Histidine kinase-like ATPase, C-terminal domain"/>
    <property type="match status" value="1"/>
</dbReference>
<dbReference type="SUPFAM" id="SSF55874">
    <property type="entry name" value="ATPase domain of HSP90 chaperone/DNA topoisomerase II/histidine kinase"/>
    <property type="match status" value="1"/>
</dbReference>
<keyword evidence="3" id="KW-0597">Phosphoprotein</keyword>
<feature type="coiled-coil region" evidence="9">
    <location>
        <begin position="203"/>
        <end position="240"/>
    </location>
</feature>
<evidence type="ECO:0000256" key="7">
    <source>
        <dbReference type="ARBA" id="ARBA00022840"/>
    </source>
</evidence>
<keyword evidence="7" id="KW-0067">ATP-binding</keyword>
<evidence type="ECO:0000256" key="9">
    <source>
        <dbReference type="SAM" id="Coils"/>
    </source>
</evidence>
<feature type="transmembrane region" description="Helical" evidence="10">
    <location>
        <begin position="95"/>
        <end position="114"/>
    </location>
</feature>
<dbReference type="SMART" id="SM00387">
    <property type="entry name" value="HATPase_c"/>
    <property type="match status" value="1"/>
</dbReference>
<evidence type="ECO:0000256" key="1">
    <source>
        <dbReference type="ARBA" id="ARBA00000085"/>
    </source>
</evidence>
<name>A0ABV9QSQ4_9GAMM</name>
<dbReference type="Proteomes" id="UP001595886">
    <property type="component" value="Unassembled WGS sequence"/>
</dbReference>
<feature type="transmembrane region" description="Helical" evidence="10">
    <location>
        <begin position="39"/>
        <end position="57"/>
    </location>
</feature>
<evidence type="ECO:0000256" key="2">
    <source>
        <dbReference type="ARBA" id="ARBA00012438"/>
    </source>
</evidence>
<proteinExistence type="predicted"/>
<evidence type="ECO:0000256" key="10">
    <source>
        <dbReference type="SAM" id="Phobius"/>
    </source>
</evidence>
<feature type="transmembrane region" description="Helical" evidence="10">
    <location>
        <begin position="172"/>
        <end position="192"/>
    </location>
</feature>
<dbReference type="InterPro" id="IPR003594">
    <property type="entry name" value="HATPase_dom"/>
</dbReference>
<evidence type="ECO:0000313" key="12">
    <source>
        <dbReference type="EMBL" id="MFC4819871.1"/>
    </source>
</evidence>
<dbReference type="InterPro" id="IPR005467">
    <property type="entry name" value="His_kinase_dom"/>
</dbReference>
<evidence type="ECO:0000256" key="8">
    <source>
        <dbReference type="ARBA" id="ARBA00023012"/>
    </source>
</evidence>
<comment type="caution">
    <text evidence="12">The sequence shown here is derived from an EMBL/GenBank/DDBJ whole genome shotgun (WGS) entry which is preliminary data.</text>
</comment>
<dbReference type="PANTHER" id="PTHR43065">
    <property type="entry name" value="SENSOR HISTIDINE KINASE"/>
    <property type="match status" value="1"/>
</dbReference>
<dbReference type="InterPro" id="IPR004358">
    <property type="entry name" value="Sig_transdc_His_kin-like_C"/>
</dbReference>
<feature type="domain" description="Histidine kinase" evidence="11">
    <location>
        <begin position="249"/>
        <end position="458"/>
    </location>
</feature>
<dbReference type="PRINTS" id="PR00344">
    <property type="entry name" value="BCTRLSENSOR"/>
</dbReference>
<keyword evidence="6 12" id="KW-0418">Kinase</keyword>
<evidence type="ECO:0000256" key="3">
    <source>
        <dbReference type="ARBA" id="ARBA00022553"/>
    </source>
</evidence>
<dbReference type="Pfam" id="PF02518">
    <property type="entry name" value="HATPase_c"/>
    <property type="match status" value="1"/>
</dbReference>
<dbReference type="InterPro" id="IPR036890">
    <property type="entry name" value="HATPase_C_sf"/>
</dbReference>
<dbReference type="RefSeq" id="WP_380019670.1">
    <property type="nucleotide sequence ID" value="NZ_JBHSHD010000005.1"/>
</dbReference>
<keyword evidence="9" id="KW-0175">Coiled coil</keyword>
<dbReference type="PANTHER" id="PTHR43065:SF46">
    <property type="entry name" value="C4-DICARBOXYLATE TRANSPORT SENSOR PROTEIN DCTB"/>
    <property type="match status" value="1"/>
</dbReference>
<sequence>MSDLPSSPSAEGVRPRAGWLWRAPVADPVDRRNAPMLQVVLLILGSLPPLMWAYRIALSGIPWRAEETASLIMSLAVSAFALFGVVLIRRGRFQWAIRQTLALIAIVMILSHALDGSSRQGYEQPLAIVWMVLAGLMIGRRALWLMYACVLAAFVAGGVVDAGRGNPIDTPMNVTISVVIGGVIYLLIAIVIDRSVRALRESLADATRRGDALAAANRRLEAEMAERERVQQQLVHAQKVEAVGRLASGVAHDFNHLLSLILGYAEKGRRLDDAGEAKKALAGVEAAARRATAVTQRLLTFGRRDAARVERFDLVEALRDLQPMLRQLFAPGVRIAFDLPEAPVPIEFDRAQLDLVVLSIASNANDAMPDGGRFEVTLRAGDDGAPVALTLRDSGHGIDEQVRARLFEAFFTTKPAGRGTGLGLSVAQDLVAAAGGRIEVDSEPGRGAAFRVVLPALERRLADA</sequence>
<dbReference type="EMBL" id="JBHSHD010000005">
    <property type="protein sequence ID" value="MFC4819871.1"/>
    <property type="molecule type" value="Genomic_DNA"/>
</dbReference>
<dbReference type="InterPro" id="IPR003661">
    <property type="entry name" value="HisK_dim/P_dom"/>
</dbReference>
<evidence type="ECO:0000256" key="5">
    <source>
        <dbReference type="ARBA" id="ARBA00022741"/>
    </source>
</evidence>
<dbReference type="GO" id="GO:0016301">
    <property type="term" value="F:kinase activity"/>
    <property type="evidence" value="ECO:0007669"/>
    <property type="project" value="UniProtKB-KW"/>
</dbReference>
<keyword evidence="10" id="KW-0812">Transmembrane</keyword>
<evidence type="ECO:0000256" key="6">
    <source>
        <dbReference type="ARBA" id="ARBA00022777"/>
    </source>
</evidence>
<dbReference type="Gene3D" id="1.10.287.130">
    <property type="match status" value="1"/>
</dbReference>
<dbReference type="SMART" id="SM00388">
    <property type="entry name" value="HisKA"/>
    <property type="match status" value="1"/>
</dbReference>
<dbReference type="EC" id="2.7.13.3" evidence="2"/>
<feature type="transmembrane region" description="Helical" evidence="10">
    <location>
        <begin position="69"/>
        <end position="88"/>
    </location>
</feature>
<evidence type="ECO:0000313" key="13">
    <source>
        <dbReference type="Proteomes" id="UP001595886"/>
    </source>
</evidence>